<protein>
    <recommendedName>
        <fullName evidence="6">Zn(2)-C6 fungal-type domain-containing protein</fullName>
    </recommendedName>
</protein>
<feature type="domain" description="Zn(2)-C6 fungal-type" evidence="6">
    <location>
        <begin position="33"/>
        <end position="64"/>
    </location>
</feature>
<dbReference type="InterPro" id="IPR051127">
    <property type="entry name" value="Fungal_SecMet_Regulators"/>
</dbReference>
<reference evidence="8" key="1">
    <citation type="journal article" date="2020" name="Stud. Mycol.">
        <title>101 Dothideomycetes genomes: A test case for predicting lifestyles and emergence of pathogens.</title>
        <authorList>
            <person name="Haridas S."/>
            <person name="Albert R."/>
            <person name="Binder M."/>
            <person name="Bloem J."/>
            <person name="LaButti K."/>
            <person name="Salamov A."/>
            <person name="Andreopoulos B."/>
            <person name="Baker S."/>
            <person name="Barry K."/>
            <person name="Bills G."/>
            <person name="Bluhm B."/>
            <person name="Cannon C."/>
            <person name="Castanera R."/>
            <person name="Culley D."/>
            <person name="Daum C."/>
            <person name="Ezra D."/>
            <person name="Gonzalez J."/>
            <person name="Henrissat B."/>
            <person name="Kuo A."/>
            <person name="Liang C."/>
            <person name="Lipzen A."/>
            <person name="Lutzoni F."/>
            <person name="Magnuson J."/>
            <person name="Mondo S."/>
            <person name="Nolan M."/>
            <person name="Ohm R."/>
            <person name="Pangilinan J."/>
            <person name="Park H.-J."/>
            <person name="Ramirez L."/>
            <person name="Alfaro M."/>
            <person name="Sun H."/>
            <person name="Tritt A."/>
            <person name="Yoshinaga Y."/>
            <person name="Zwiers L.-H."/>
            <person name="Turgeon B."/>
            <person name="Goodwin S."/>
            <person name="Spatafora J."/>
            <person name="Crous P."/>
            <person name="Grigoriev I."/>
        </authorList>
    </citation>
    <scope>NUCLEOTIDE SEQUENCE [LARGE SCALE GENOMIC DNA]</scope>
    <source>
        <strain evidence="8">CECT 20119</strain>
    </source>
</reference>
<proteinExistence type="predicted"/>
<feature type="region of interest" description="Disordered" evidence="5">
    <location>
        <begin position="743"/>
        <end position="817"/>
    </location>
</feature>
<evidence type="ECO:0000256" key="4">
    <source>
        <dbReference type="ARBA" id="ARBA00023242"/>
    </source>
</evidence>
<dbReference type="OrthoDB" id="3362851at2759"/>
<dbReference type="SMART" id="SM00906">
    <property type="entry name" value="Fungal_trans"/>
    <property type="match status" value="1"/>
</dbReference>
<dbReference type="SUPFAM" id="SSF57701">
    <property type="entry name" value="Zn2/Cys6 DNA-binding domain"/>
    <property type="match status" value="1"/>
</dbReference>
<keyword evidence="3" id="KW-0804">Transcription</keyword>
<dbReference type="GO" id="GO:0000978">
    <property type="term" value="F:RNA polymerase II cis-regulatory region sequence-specific DNA binding"/>
    <property type="evidence" value="ECO:0007669"/>
    <property type="project" value="TreeGrafter"/>
</dbReference>
<dbReference type="Pfam" id="PF04082">
    <property type="entry name" value="Fungal_trans"/>
    <property type="match status" value="1"/>
</dbReference>
<feature type="region of interest" description="Disordered" evidence="5">
    <location>
        <begin position="144"/>
        <end position="165"/>
    </location>
</feature>
<evidence type="ECO:0000256" key="3">
    <source>
        <dbReference type="ARBA" id="ARBA00023163"/>
    </source>
</evidence>
<dbReference type="CDD" id="cd00067">
    <property type="entry name" value="GAL4"/>
    <property type="match status" value="1"/>
</dbReference>
<dbReference type="GO" id="GO:0005634">
    <property type="term" value="C:nucleus"/>
    <property type="evidence" value="ECO:0007669"/>
    <property type="project" value="TreeGrafter"/>
</dbReference>
<feature type="compositionally biased region" description="Polar residues" evidence="5">
    <location>
        <begin position="789"/>
        <end position="806"/>
    </location>
</feature>
<dbReference type="EMBL" id="ML992511">
    <property type="protein sequence ID" value="KAF2221232.1"/>
    <property type="molecule type" value="Genomic_DNA"/>
</dbReference>
<dbReference type="InterPro" id="IPR036864">
    <property type="entry name" value="Zn2-C6_fun-type_DNA-bd_sf"/>
</dbReference>
<gene>
    <name evidence="7" type="ORF">BDZ85DRAFT_25779</name>
</gene>
<dbReference type="GO" id="GO:0006351">
    <property type="term" value="P:DNA-templated transcription"/>
    <property type="evidence" value="ECO:0007669"/>
    <property type="project" value="InterPro"/>
</dbReference>
<organism evidence="7 8">
    <name type="scientific">Elsinoe ampelina</name>
    <dbReference type="NCBI Taxonomy" id="302913"/>
    <lineage>
        <taxon>Eukaryota</taxon>
        <taxon>Fungi</taxon>
        <taxon>Dikarya</taxon>
        <taxon>Ascomycota</taxon>
        <taxon>Pezizomycotina</taxon>
        <taxon>Dothideomycetes</taxon>
        <taxon>Dothideomycetidae</taxon>
        <taxon>Myriangiales</taxon>
        <taxon>Elsinoaceae</taxon>
        <taxon>Elsinoe</taxon>
    </lineage>
</organism>
<dbReference type="GO" id="GO:0000981">
    <property type="term" value="F:DNA-binding transcription factor activity, RNA polymerase II-specific"/>
    <property type="evidence" value="ECO:0007669"/>
    <property type="project" value="InterPro"/>
</dbReference>
<dbReference type="PROSITE" id="PS00463">
    <property type="entry name" value="ZN2_CY6_FUNGAL_1"/>
    <property type="match status" value="1"/>
</dbReference>
<feature type="compositionally biased region" description="Acidic residues" evidence="5">
    <location>
        <begin position="150"/>
        <end position="165"/>
    </location>
</feature>
<accession>A0A6A6G6B3</accession>
<dbReference type="SMART" id="SM00066">
    <property type="entry name" value="GAL4"/>
    <property type="match status" value="1"/>
</dbReference>
<evidence type="ECO:0000313" key="8">
    <source>
        <dbReference type="Proteomes" id="UP000799538"/>
    </source>
</evidence>
<keyword evidence="8" id="KW-1185">Reference proteome</keyword>
<keyword evidence="1" id="KW-0479">Metal-binding</keyword>
<evidence type="ECO:0000256" key="2">
    <source>
        <dbReference type="ARBA" id="ARBA00023015"/>
    </source>
</evidence>
<dbReference type="Proteomes" id="UP000799538">
    <property type="component" value="Unassembled WGS sequence"/>
</dbReference>
<keyword evidence="4" id="KW-0539">Nucleus</keyword>
<name>A0A6A6G6B3_9PEZI</name>
<evidence type="ECO:0000256" key="5">
    <source>
        <dbReference type="SAM" id="MobiDB-lite"/>
    </source>
</evidence>
<dbReference type="PANTHER" id="PTHR47424:SF5">
    <property type="entry name" value="ZN(II)2CYS6 TRANSCRIPTION FACTOR (EUROFUNG)"/>
    <property type="match status" value="1"/>
</dbReference>
<dbReference type="Pfam" id="PF00172">
    <property type="entry name" value="Zn_clus"/>
    <property type="match status" value="1"/>
</dbReference>
<dbReference type="PANTHER" id="PTHR47424">
    <property type="entry name" value="REGULATORY PROTEIN GAL4"/>
    <property type="match status" value="1"/>
</dbReference>
<keyword evidence="2" id="KW-0805">Transcription regulation</keyword>
<evidence type="ECO:0000313" key="7">
    <source>
        <dbReference type="EMBL" id="KAF2221232.1"/>
    </source>
</evidence>
<dbReference type="CDD" id="cd12148">
    <property type="entry name" value="fungal_TF_MHR"/>
    <property type="match status" value="1"/>
</dbReference>
<dbReference type="InterPro" id="IPR007219">
    <property type="entry name" value="XnlR_reg_dom"/>
</dbReference>
<feature type="region of interest" description="Disordered" evidence="5">
    <location>
        <begin position="1"/>
        <end position="25"/>
    </location>
</feature>
<evidence type="ECO:0000259" key="6">
    <source>
        <dbReference type="PROSITE" id="PS50048"/>
    </source>
</evidence>
<dbReference type="AlphaFoldDB" id="A0A6A6G6B3"/>
<feature type="region of interest" description="Disordered" evidence="5">
    <location>
        <begin position="664"/>
        <end position="684"/>
    </location>
</feature>
<feature type="compositionally biased region" description="Polar residues" evidence="5">
    <location>
        <begin position="744"/>
        <end position="760"/>
    </location>
</feature>
<evidence type="ECO:0000256" key="1">
    <source>
        <dbReference type="ARBA" id="ARBA00022723"/>
    </source>
</evidence>
<feature type="region of interest" description="Disordered" evidence="5">
    <location>
        <begin position="502"/>
        <end position="558"/>
    </location>
</feature>
<sequence>MFSSFQAGGSSDKGSGGKGREERASKRISTSNACLECRRRKIRCDGAQPCSQCRWHHQPTTCRYVTPTQRVVPSRALVDRLMARNAQVESILQRIFAGREVDSLVSLDRDALLNVALASNGNNLGTIPPRHVTASESAHDSVIAGSDGENALDDLEQAPDQDPEVDETQRHFDTNVQRVSDDVNGLSLNVDKQSSYVGASSIPAALKVIFRLAPGARVFLARSRPIETALPSRAGSPRLDETDAYALPSKEEGRVILEAFFLHVHCLMPAVNEQQVWHLWHQKTRWDAPWLALLNTVFVLGSMAAYSAENDDHTMYFARAMHHINIELLGSGDLMVVQALGLLAGYYFHYLSRPNLANNLMGACLRMELALGMHREFSHDAKLSDDEYTKTAEQRRQTWWTIYNLDTWAGFTTGRPTMGRSGPGVTVKPPTFSMDRMSSAMYEQALKMLPLILNTSLSKIATRIQDKMAVNHALTHEDAQDFDAEIVAWQAELPSILKLPVQRQGSADNKRRAASTETRRRTASSSPYDPLLSPIVSGDGDFDSSETASSPSRPTDRCPSFLQTSRIVMHYRWQNLRILIARPAILSAALRRMPFSSLSPHEKVTISKCRAVAAQTIHDISTMTKEELIVGWTGTWFMYNAVMVPLVSLFSSLSLTAANTRHDQISAGNSQQPPLRSPPVDEPEANEWRAQIETAIKFLKKMIPWCSTAEKCHDVVRRLYEASEHFSEYNRIQGEQLAAHIPSVPQSPATHDQREFQSFGQQQQQPGGETFAANNTGHQAQHPHGGFVTSLSGTESNFSHGQNFPGQNAVGVGHPHHAGFDHSAIQSQFVNDHNFWTMQPLAEDVSFDIEQFWQEMQWESVPAYGGMEFGEYSDVNFLQ</sequence>
<dbReference type="GO" id="GO:0000435">
    <property type="term" value="P:positive regulation of transcription from RNA polymerase II promoter by galactose"/>
    <property type="evidence" value="ECO:0007669"/>
    <property type="project" value="TreeGrafter"/>
</dbReference>
<dbReference type="InterPro" id="IPR001138">
    <property type="entry name" value="Zn2Cys6_DnaBD"/>
</dbReference>
<dbReference type="Gene3D" id="4.10.240.10">
    <property type="entry name" value="Zn(2)-C6 fungal-type DNA-binding domain"/>
    <property type="match status" value="1"/>
</dbReference>
<dbReference type="GO" id="GO:0008270">
    <property type="term" value="F:zinc ion binding"/>
    <property type="evidence" value="ECO:0007669"/>
    <property type="project" value="InterPro"/>
</dbReference>
<dbReference type="PROSITE" id="PS50048">
    <property type="entry name" value="ZN2_CY6_FUNGAL_2"/>
    <property type="match status" value="1"/>
</dbReference>